<evidence type="ECO:0000313" key="2">
    <source>
        <dbReference type="EMBL" id="SBT06368.1"/>
    </source>
</evidence>
<organism evidence="2 3">
    <name type="scientific">Candidatus Accumulibacter aalborgensis</name>
    <dbReference type="NCBI Taxonomy" id="1860102"/>
    <lineage>
        <taxon>Bacteria</taxon>
        <taxon>Pseudomonadati</taxon>
        <taxon>Pseudomonadota</taxon>
        <taxon>Betaproteobacteria</taxon>
        <taxon>Candidatus Accumulibacter</taxon>
    </lineage>
</organism>
<dbReference type="STRING" id="1860102.ACCAA_310098"/>
<sequence length="93" mass="9809">MNPEQDQQALRAAAEAALAQRPAGLAPGEVDGQRLLHDMQVAVDRELAMIGLKQQANALSQQLGQTPFKLDFVDPPTPGVTADANPSADRAPP</sequence>
<dbReference type="RefSeq" id="WP_186407117.1">
    <property type="nucleotide sequence ID" value="NZ_FLQX01000107.1"/>
</dbReference>
<dbReference type="EMBL" id="FLQX01000107">
    <property type="protein sequence ID" value="SBT06368.1"/>
    <property type="molecule type" value="Genomic_DNA"/>
</dbReference>
<protein>
    <submittedName>
        <fullName evidence="2">Uncharacterized protein</fullName>
    </submittedName>
</protein>
<dbReference type="AlphaFoldDB" id="A0A1A8XQX6"/>
<feature type="region of interest" description="Disordered" evidence="1">
    <location>
        <begin position="74"/>
        <end position="93"/>
    </location>
</feature>
<keyword evidence="3" id="KW-1185">Reference proteome</keyword>
<name>A0A1A8XQX6_9PROT</name>
<dbReference type="Proteomes" id="UP000199169">
    <property type="component" value="Unassembled WGS sequence"/>
</dbReference>
<evidence type="ECO:0000256" key="1">
    <source>
        <dbReference type="SAM" id="MobiDB-lite"/>
    </source>
</evidence>
<gene>
    <name evidence="2" type="ORF">ACCAA_310098</name>
</gene>
<evidence type="ECO:0000313" key="3">
    <source>
        <dbReference type="Proteomes" id="UP000199169"/>
    </source>
</evidence>
<proteinExistence type="predicted"/>
<accession>A0A1A8XQX6</accession>
<reference evidence="2 3" key="1">
    <citation type="submission" date="2016-06" db="EMBL/GenBank/DDBJ databases">
        <authorList>
            <person name="Kjaerup R.B."/>
            <person name="Dalgaard T.S."/>
            <person name="Juul-Madsen H.R."/>
        </authorList>
    </citation>
    <scope>NUCLEOTIDE SEQUENCE [LARGE SCALE GENOMIC DNA]</scope>
    <source>
        <strain evidence="2">3</strain>
    </source>
</reference>